<gene>
    <name evidence="2" type="ORF">GC250_04645</name>
</gene>
<keyword evidence="3" id="KW-1185">Reference proteome</keyword>
<accession>A0A6A9QNI4</accession>
<evidence type="ECO:0000313" key="3">
    <source>
        <dbReference type="Proteomes" id="UP000470772"/>
    </source>
</evidence>
<protein>
    <submittedName>
        <fullName evidence="2">Uncharacterized protein</fullName>
    </submittedName>
</protein>
<name>A0A6A9QNI4_SULME</name>
<comment type="caution">
    <text evidence="2">The sequence shown here is derived from an EMBL/GenBank/DDBJ whole genome shotgun (WGS) entry which is preliminary data.</text>
</comment>
<keyword evidence="1" id="KW-0812">Transmembrane</keyword>
<keyword evidence="1" id="KW-0472">Membrane</keyword>
<dbReference type="RefSeq" id="WP_054837698.1">
    <property type="nucleotide sequence ID" value="NZ_BBBY01000001.1"/>
</dbReference>
<dbReference type="OrthoDB" id="43019at2157"/>
<reference evidence="2 3" key="1">
    <citation type="submission" date="2019-10" db="EMBL/GenBank/DDBJ databases">
        <title>Sequencing and Assembly of Multiple Reported Metal-Biooxidizing Members of the Extremely Thermoacidophilic Archaeal Family Sulfolobaceae.</title>
        <authorList>
            <person name="Counts J.A."/>
            <person name="Kelly R.M."/>
        </authorList>
    </citation>
    <scope>NUCLEOTIDE SEQUENCE [LARGE SCALE GENOMIC DNA]</scope>
    <source>
        <strain evidence="2 3">DSM 6482</strain>
    </source>
</reference>
<dbReference type="EMBL" id="WGGD01000005">
    <property type="protein sequence ID" value="MUN28741.1"/>
    <property type="molecule type" value="Genomic_DNA"/>
</dbReference>
<keyword evidence="1" id="KW-1133">Transmembrane helix</keyword>
<feature type="transmembrane region" description="Helical" evidence="1">
    <location>
        <begin position="158"/>
        <end position="178"/>
    </location>
</feature>
<dbReference type="Proteomes" id="UP000470772">
    <property type="component" value="Unassembled WGS sequence"/>
</dbReference>
<evidence type="ECO:0000313" key="2">
    <source>
        <dbReference type="EMBL" id="MUN28741.1"/>
    </source>
</evidence>
<proteinExistence type="predicted"/>
<evidence type="ECO:0000256" key="1">
    <source>
        <dbReference type="SAM" id="Phobius"/>
    </source>
</evidence>
<dbReference type="AlphaFoldDB" id="A0A6A9QNI4"/>
<organism evidence="2 3">
    <name type="scientific">Sulfuracidifex metallicus DSM 6482 = JCM 9184</name>
    <dbReference type="NCBI Taxonomy" id="523847"/>
    <lineage>
        <taxon>Archaea</taxon>
        <taxon>Thermoproteota</taxon>
        <taxon>Thermoprotei</taxon>
        <taxon>Sulfolobales</taxon>
        <taxon>Sulfolobaceae</taxon>
        <taxon>Sulfuracidifex</taxon>
    </lineage>
</organism>
<sequence length="182" mass="20236">MKRFIKFNNKERSSSLKVVGAGIAIFLFLLILFLTIPFYYPSYSTVENVFHSNYREISLSPDKGILVSSVNLTKSNDTLIAFVTEQGENVNITVVGNGNTLTDSRFFTEELPPGNYSIYLLDTSGMPYNVTFTYGVFPATFIDSFYSGLGIYQTVLEIGMSLGIVIAIIGGILFLFSLRKRA</sequence>
<feature type="transmembrane region" description="Helical" evidence="1">
    <location>
        <begin position="21"/>
        <end position="40"/>
    </location>
</feature>